<feature type="region of interest" description="Disordered" evidence="1">
    <location>
        <begin position="27"/>
        <end position="60"/>
    </location>
</feature>
<keyword evidence="3" id="KW-1185">Reference proteome</keyword>
<comment type="caution">
    <text evidence="2">The sequence shown here is derived from an EMBL/GenBank/DDBJ whole genome shotgun (WGS) entry which is preliminary data.</text>
</comment>
<dbReference type="GO" id="GO:0003677">
    <property type="term" value="F:DNA binding"/>
    <property type="evidence" value="ECO:0007669"/>
    <property type="project" value="UniProtKB-KW"/>
</dbReference>
<evidence type="ECO:0000313" key="2">
    <source>
        <dbReference type="EMBL" id="GAK97441.1"/>
    </source>
</evidence>
<dbReference type="eggNOG" id="ENOG5032S3Z">
    <property type="taxonomic scope" value="Bacteria"/>
</dbReference>
<proteinExistence type="predicted"/>
<dbReference type="Pfam" id="PF11338">
    <property type="entry name" value="DUF3140"/>
    <property type="match status" value="1"/>
</dbReference>
<organism evidence="2 3">
    <name type="scientific">Nonlabens tegetincola</name>
    <dbReference type="NCBI Taxonomy" id="323273"/>
    <lineage>
        <taxon>Bacteria</taxon>
        <taxon>Pseudomonadati</taxon>
        <taxon>Bacteroidota</taxon>
        <taxon>Flavobacteriia</taxon>
        <taxon>Flavobacteriales</taxon>
        <taxon>Flavobacteriaceae</taxon>
        <taxon>Nonlabens</taxon>
    </lineage>
</organism>
<dbReference type="STRING" id="319236.BST91_02390"/>
<name>A0A090QPN5_9FLAO</name>
<dbReference type="InterPro" id="IPR021487">
    <property type="entry name" value="DUF3140"/>
</dbReference>
<evidence type="ECO:0000313" key="3">
    <source>
        <dbReference type="Proteomes" id="UP000029221"/>
    </source>
</evidence>
<dbReference type="EMBL" id="BBML01000005">
    <property type="protein sequence ID" value="GAK97441.1"/>
    <property type="molecule type" value="Genomic_DNA"/>
</dbReference>
<protein>
    <submittedName>
        <fullName evidence="2">DNA-binding protein</fullName>
    </submittedName>
</protein>
<sequence length="114" mass="13270">MSDKSNEEIYDEFYDAVNMTPSELEQWLDTDKSKSVGQDSGDGESKGHKSGRKIISIKNKKKDDLNQNDYEHMNKVIGYIHRHTAQKPDSDIKESDWRYSLKNWGHDPCKEMNC</sequence>
<dbReference type="Proteomes" id="UP000029221">
    <property type="component" value="Unassembled WGS sequence"/>
</dbReference>
<evidence type="ECO:0000256" key="1">
    <source>
        <dbReference type="SAM" id="MobiDB-lite"/>
    </source>
</evidence>
<gene>
    <name evidence="2" type="ORF">JCM19294_1487</name>
</gene>
<dbReference type="PANTHER" id="PTHR40630">
    <property type="entry name" value="POSSIBLE DNA-BINDING PROTEIN"/>
    <property type="match status" value="1"/>
</dbReference>
<dbReference type="RefSeq" id="WP_042279047.1">
    <property type="nucleotide sequence ID" value="NZ_BBML01000005.1"/>
</dbReference>
<dbReference type="AlphaFoldDB" id="A0A090QPN5"/>
<reference evidence="2" key="1">
    <citation type="journal article" date="2014" name="Genome Announc.">
        <title>Draft Genome Sequences of Marine Flavobacterium Nonlabens Strains NR17, NR24, NR27, NR32, NR33, and Ara13.</title>
        <authorList>
            <person name="Nakanishi M."/>
            <person name="Meirelles P."/>
            <person name="Suzuki R."/>
            <person name="Takatani N."/>
            <person name="Mino S."/>
            <person name="Suda W."/>
            <person name="Oshima K."/>
            <person name="Hattori M."/>
            <person name="Ohkuma M."/>
            <person name="Hosokawa M."/>
            <person name="Miyashita K."/>
            <person name="Thompson F.L."/>
            <person name="Niwa A."/>
            <person name="Sawabe T."/>
            <person name="Sawabe T."/>
        </authorList>
    </citation>
    <scope>NUCLEOTIDE SEQUENCE [LARGE SCALE GENOMIC DNA]</scope>
    <source>
        <strain evidence="2">JCM 19294</strain>
    </source>
</reference>
<dbReference type="PANTHER" id="PTHR40630:SF1">
    <property type="entry name" value="DNA-BINDING PROTEIN"/>
    <property type="match status" value="1"/>
</dbReference>
<keyword evidence="2" id="KW-0238">DNA-binding</keyword>
<accession>A0A090QPN5</accession>